<dbReference type="EMBL" id="CP097320">
    <property type="protein sequence ID" value="UQX09640.1"/>
    <property type="molecule type" value="Genomic_DNA"/>
</dbReference>
<evidence type="ECO:0000313" key="3">
    <source>
        <dbReference type="Proteomes" id="UP001056610"/>
    </source>
</evidence>
<feature type="compositionally biased region" description="Basic residues" evidence="1">
    <location>
        <begin position="101"/>
        <end position="110"/>
    </location>
</feature>
<name>A0ABY4QIY6_9MYCO</name>
<protein>
    <submittedName>
        <fullName evidence="2">Uncharacterized protein</fullName>
    </submittedName>
</protein>
<keyword evidence="3" id="KW-1185">Reference proteome</keyword>
<gene>
    <name evidence="2" type="ORF">M5I08_14955</name>
</gene>
<feature type="compositionally biased region" description="Basic and acidic residues" evidence="1">
    <location>
        <begin position="86"/>
        <end position="100"/>
    </location>
</feature>
<reference evidence="2" key="1">
    <citation type="submission" date="2022-05" db="EMBL/GenBank/DDBJ databases">
        <title>A methanotrophic Mycobacterium dominates a cave microbial ecosystem.</title>
        <authorList>
            <person name="Van Spanning R.J.M."/>
            <person name="Guan Q."/>
            <person name="Melkonian C."/>
            <person name="Gallant J."/>
            <person name="Polerecky L."/>
            <person name="Flot J.-F."/>
            <person name="Brandt B.W."/>
            <person name="Braster M."/>
            <person name="Iturbe Espinoza P."/>
            <person name="Aerts J."/>
            <person name="Meima-Franke M."/>
            <person name="Piersma S.R."/>
            <person name="Bunduc C."/>
            <person name="Ummels R."/>
            <person name="Pain A."/>
            <person name="Fleming E.J."/>
            <person name="van der Wel N."/>
            <person name="Gherman V.D."/>
            <person name="Sarbu S.M."/>
            <person name="Bodelier P.L.E."/>
            <person name="Bitter W."/>
        </authorList>
    </citation>
    <scope>NUCLEOTIDE SEQUENCE</scope>
    <source>
        <strain evidence="2">Sulfur Cave</strain>
    </source>
</reference>
<sequence length="120" mass="13189">MPHGQVRDVRLAGTDAADAALGDGAALVIGGSGIPIPPQTYVDAADTMYLQPRGFTGIPQALDTPEGFYPTTGVDSPDRRRLRSSRRPDPRRGDHRPDSQRRRRLRRLRRLPAVADRPVV</sequence>
<dbReference type="Proteomes" id="UP001056610">
    <property type="component" value="Chromosome"/>
</dbReference>
<feature type="region of interest" description="Disordered" evidence="1">
    <location>
        <begin position="60"/>
        <end position="120"/>
    </location>
</feature>
<accession>A0ABY4QIY6</accession>
<organism evidence="2 3">
    <name type="scientific">Candidatus Mycobacterium methanotrophicum</name>
    <dbReference type="NCBI Taxonomy" id="2943498"/>
    <lineage>
        <taxon>Bacteria</taxon>
        <taxon>Bacillati</taxon>
        <taxon>Actinomycetota</taxon>
        <taxon>Actinomycetes</taxon>
        <taxon>Mycobacteriales</taxon>
        <taxon>Mycobacteriaceae</taxon>
        <taxon>Mycobacterium</taxon>
    </lineage>
</organism>
<dbReference type="RefSeq" id="WP_219067154.1">
    <property type="nucleotide sequence ID" value="NZ_CAJUXY010000015.1"/>
</dbReference>
<evidence type="ECO:0000313" key="2">
    <source>
        <dbReference type="EMBL" id="UQX09640.1"/>
    </source>
</evidence>
<proteinExistence type="predicted"/>
<evidence type="ECO:0000256" key="1">
    <source>
        <dbReference type="SAM" id="MobiDB-lite"/>
    </source>
</evidence>